<organism evidence="3 4">
    <name type="scientific">Arcicella aquatica</name>
    <dbReference type="NCBI Taxonomy" id="217141"/>
    <lineage>
        <taxon>Bacteria</taxon>
        <taxon>Pseudomonadati</taxon>
        <taxon>Bacteroidota</taxon>
        <taxon>Cytophagia</taxon>
        <taxon>Cytophagales</taxon>
        <taxon>Flectobacillaceae</taxon>
        <taxon>Arcicella</taxon>
    </lineage>
</organism>
<evidence type="ECO:0000313" key="3">
    <source>
        <dbReference type="EMBL" id="MEA5257934.1"/>
    </source>
</evidence>
<dbReference type="Gene3D" id="2.60.40.10">
    <property type="entry name" value="Immunoglobulins"/>
    <property type="match status" value="3"/>
</dbReference>
<dbReference type="EMBL" id="JAYFUL010000011">
    <property type="protein sequence ID" value="MEA5257934.1"/>
    <property type="molecule type" value="Genomic_DNA"/>
</dbReference>
<proteinExistence type="predicted"/>
<protein>
    <recommendedName>
        <fullName evidence="2">Immunoglobulin domain-containing protein</fullName>
    </recommendedName>
</protein>
<feature type="coiled-coil region" evidence="1">
    <location>
        <begin position="1967"/>
        <end position="2043"/>
    </location>
</feature>
<dbReference type="RefSeq" id="WP_323248655.1">
    <property type="nucleotide sequence ID" value="NZ_JAYFUL010000011.1"/>
</dbReference>
<evidence type="ECO:0000259" key="2">
    <source>
        <dbReference type="SMART" id="SM00409"/>
    </source>
</evidence>
<dbReference type="Proteomes" id="UP001304671">
    <property type="component" value="Unassembled WGS sequence"/>
</dbReference>
<comment type="caution">
    <text evidence="3">The sequence shown here is derived from an EMBL/GenBank/DDBJ whole genome shotgun (WGS) entry which is preliminary data.</text>
</comment>
<reference evidence="3 4" key="1">
    <citation type="submission" date="2023-12" db="EMBL/GenBank/DDBJ databases">
        <title>Novel species of the genus Arcicella isolated from rivers.</title>
        <authorList>
            <person name="Lu H."/>
        </authorList>
    </citation>
    <scope>NUCLEOTIDE SEQUENCE [LARGE SCALE GENOMIC DNA]</scope>
    <source>
        <strain evidence="3 4">LMG 21963</strain>
    </source>
</reference>
<feature type="domain" description="Immunoglobulin" evidence="2">
    <location>
        <begin position="1551"/>
        <end position="1711"/>
    </location>
</feature>
<sequence length="2216" mass="241280">MKQFYIGSLCLTILLIFSFQSKSRYLSSTVPIDVMRDKVGIDNKSKGKSNKNKKRELSVKNEDKRGYANIFLASLPLKTITPKPLNTQLSHLVGPDPFMFTIVASKESVAIGEEFELTVQVSWVDFGINNGVRFLPEWYKYTLKVVMADGFVQTGGNYEDYCTALVNAENPTATFTIKGHFEFEPKEPTFKVLRGFEGFNEKSEFIWKGEKSINVEESKSYCSILEIGSQSKNLRTDINNVLTECQNLDKTNVNNTFTGAGCYSTTKNTFGSNKFGLSIAYDNTICINNTSYAVYKANIKNFTENDIQDIKLLLHGTPQVLNNCYNIDSVKLLHYKSETIDGAKILGGCGNTEIHVPITEYQNFSRKDAMGNVIFQLHAHILYRTSNETYNLDLPSSFTMPTIVTYSPIASANGLTLSVSGCGMNSDISWYNVNDITDSIGVGATLNINPTLTTNYKAKCLINNCEAYWSNEVTVTACNLVPPTITTSSTTINANESINISATGCSGGVITWSNGSTGNTLNATPQITTIYTTKCVIGECVSSWSNQVTITVRQSCDVTKPVIVTNSLTVSDANPTVTLTATNCAYTVIWYNNGVEQKTGLTYNVGAGSYYAKCVNNCENGIRGEINSDNITIEYKPLCSTAGFGPQISNNSLNQVGDKTFCTSGTVSLSVSGCYDNSKAKWYDTNGSFLVDGSNLTRTINSNQSFAVSCENQCDVSQRLGWEAINFTVIPYDQCVNINPQIINRTPGNATTFCGNGQFSVTASGCPDGNRVKWWVGTGSVVQGSDYSENITSTTEAKFQCISPVTGYLIGPQRAITFTVNSYTACNYAPAIVNNTPGKKAVFCTKGWVDLAVTGCPNNNLAHWYTDGTELNTGISSFVKGTITQTTKIWIKCINPNDNTEFGWNEITFKVDNSGCDPNNPTIINNTTHGYNKFCQKGWVSLEVDGCPDNNKAKWYKNNTFVKQSAIYNEVINQSATYKVTCENPTYESSYSEIAFEVLTNGDCYIPSAVNLTPNGQTDFCGSGTLKLMMTGCNTNYQPAYQEFLDGKPGKDINGSWESIDGINTYVLNYNATESGYIKIFCRTGESPNDYIWTNQQIVKFKVNPIPVILATNTPACVGTQFLLRTDVPDIPINNGATKFEWTNTNNTVIGSQQNIAVLAANSTPTTYNVKFTNNKGCSATASTVVTNYALPVVSVTNSAITQCVGTLLNLSASANAGSGKATIQVKLAENLTSIDRSVQLNITGSMNPTPTSITITQKGKTNATCIKCQNNVLIDGQIIGYSSINQPNQKAIIKIENGCAKAWWYELNEMVHPDWIPVLKNKTLPDSILNNCITFSGLNNCTNDKACDQGSTTGVSNFTSAGGITTFEISLPSVNGTWTITRPSDTDKHWISFVNTSESSTTLIGGGVLNYNWTKGTNFKSSIQNPNIVNVQSSDAGTYKVEVTDIRNCVGSATIDVVVNPLPDATVSAATATTFCQGGSVVLSAISGMTNYQWKKDGVNIAGANSQTYTATTSGSYTVQVTNNNNCSNTSTVTNGKTVVVNETPTIVITGSQKVCAGQTITLVAKGANSYSWTGPNGFISTSSTPSIPMATIAATGIYSVVGTSIANCTKLSTFSVTVIGIPVISVTSNSPIEGLTTGDTLNISYTSNPVITPISHKWTFNTDSVALGTNTTLKVANVLEAHGGTYTIVVEHDAEKKCKAYGSLLVKIKPFVCKLTAVAEPTCYIETNKRWAKLKVTIKDRTKSWKGAITVQRIKDIDGNILASSEPVLINYQWQGVATTTEELPLKDKILDGIYAITLNEKRSDTDIGTTVACNPEIIYVTVGCQRKCQKDLQPCITGDCCGIPTAINLNNEIKLEQLIVGDTIKANDFKIIISKVNLVNAGNYTWNIEGISKVPVFDNVFLGLKSDVPVVFNECKELVSGTITTLYNPVNWDKPIQAKAIAKAIYESAKEVIDDIANAIGIKVDMAQEDLANIAQQLREQASKDLPSELEKKAIEAARKLEEARDDYAKAKAAGNSTAMAEASAKFDEARAEIVALKADTDKYLTLYQRIVQLTLEKMWAQYQSVPDPVATTIIENEEAQATEDSQPLAQITFLTETQKENIVNSFKTDAELNLKLTFKYFIKIHKENTAAIKDLEQKIKVYERTIDNSTNSNPSFTIVEPALKLSDYIYQAMCKTCTASPDANEQAMIKTTERALTKRIKEIFKTLVYTQN</sequence>
<dbReference type="InterPro" id="IPR003599">
    <property type="entry name" value="Ig_sub"/>
</dbReference>
<feature type="domain" description="Immunoglobulin" evidence="2">
    <location>
        <begin position="1355"/>
        <end position="1461"/>
    </location>
</feature>
<name>A0ABU5QMG2_9BACT</name>
<keyword evidence="4" id="KW-1185">Reference proteome</keyword>
<dbReference type="SMART" id="SM00409">
    <property type="entry name" value="IG"/>
    <property type="match status" value="2"/>
</dbReference>
<feature type="coiled-coil region" evidence="1">
    <location>
        <begin position="2129"/>
        <end position="2156"/>
    </location>
</feature>
<evidence type="ECO:0000313" key="4">
    <source>
        <dbReference type="Proteomes" id="UP001304671"/>
    </source>
</evidence>
<dbReference type="InterPro" id="IPR013783">
    <property type="entry name" value="Ig-like_fold"/>
</dbReference>
<accession>A0ABU5QMG2</accession>
<gene>
    <name evidence="3" type="ORF">VB264_09060</name>
</gene>
<keyword evidence="1" id="KW-0175">Coiled coil</keyword>
<evidence type="ECO:0000256" key="1">
    <source>
        <dbReference type="SAM" id="Coils"/>
    </source>
</evidence>